<reference key="1">
    <citation type="submission" date="2007-01" db="EMBL/GenBank/DDBJ databases">
        <title>The Genome Sequence of Puccinia graminis f. sp. tritici Strain CRL 75-36-700-3.</title>
        <authorList>
            <consortium name="The Broad Institute Genome Sequencing Platform"/>
            <person name="Birren B."/>
            <person name="Lander E."/>
            <person name="Galagan J."/>
            <person name="Nusbaum C."/>
            <person name="Devon K."/>
            <person name="Cuomo C."/>
            <person name="Jaffe D."/>
            <person name="Butler J."/>
            <person name="Alvarez P."/>
            <person name="Gnerre S."/>
            <person name="Grabherr M."/>
            <person name="Mauceli E."/>
            <person name="Brockman W."/>
            <person name="Young S."/>
            <person name="LaButti K."/>
            <person name="Sykes S."/>
            <person name="DeCaprio D."/>
            <person name="Crawford M."/>
            <person name="Koehrsen M."/>
            <person name="Engels R."/>
            <person name="Montgomery P."/>
            <person name="Pearson M."/>
            <person name="Howarth C."/>
            <person name="Larson L."/>
            <person name="White J."/>
            <person name="Zeng Q."/>
            <person name="Kodira C."/>
            <person name="Yandava C."/>
            <person name="Alvarado L."/>
            <person name="O'Leary S."/>
            <person name="Szabo L."/>
            <person name="Dean R."/>
            <person name="Schein J."/>
        </authorList>
    </citation>
    <scope>NUCLEOTIDE SEQUENCE</scope>
    <source>
        <strain>CRL 75-36-700-3</strain>
    </source>
</reference>
<dbReference type="AlphaFoldDB" id="E3KZ46"/>
<dbReference type="HOGENOM" id="CLU_2293078_0_0_1"/>
<dbReference type="Proteomes" id="UP000008783">
    <property type="component" value="Unassembled WGS sequence"/>
</dbReference>
<dbReference type="EMBL" id="DS178323">
    <property type="protein sequence ID" value="EFP89571.1"/>
    <property type="molecule type" value="Genomic_DNA"/>
</dbReference>
<dbReference type="GeneID" id="10547542"/>
<name>E3KZ46_PUCGT</name>
<accession>E3KZ46</accession>
<proteinExistence type="predicted"/>
<organism evidence="1 2">
    <name type="scientific">Puccinia graminis f. sp. tritici (strain CRL 75-36-700-3 / race SCCL)</name>
    <name type="common">Black stem rust fungus</name>
    <dbReference type="NCBI Taxonomy" id="418459"/>
    <lineage>
        <taxon>Eukaryota</taxon>
        <taxon>Fungi</taxon>
        <taxon>Dikarya</taxon>
        <taxon>Basidiomycota</taxon>
        <taxon>Pucciniomycotina</taxon>
        <taxon>Pucciniomycetes</taxon>
        <taxon>Pucciniales</taxon>
        <taxon>Pucciniaceae</taxon>
        <taxon>Puccinia</taxon>
    </lineage>
</organism>
<protein>
    <submittedName>
        <fullName evidence="1">Uncharacterized protein</fullName>
    </submittedName>
</protein>
<dbReference type="InParanoid" id="E3KZ46"/>
<gene>
    <name evidence="1" type="ORF">PGTG_15720</name>
</gene>
<sequence length="101" mass="11801">MWKAQTLTLSHCLLWRPEYERLPELTVLTLFLAQERKPNNAGNSNWMASGSKIGGKSIFKRADRFPPQNAERAEQIEMEIYRRFELAKELPNSECFELAKE</sequence>
<dbReference type="RefSeq" id="XP_003333990.1">
    <property type="nucleotide sequence ID" value="XM_003333942.1"/>
</dbReference>
<dbReference type="VEuPathDB" id="FungiDB:PGTG_15720"/>
<evidence type="ECO:0000313" key="1">
    <source>
        <dbReference type="EMBL" id="EFP89571.1"/>
    </source>
</evidence>
<evidence type="ECO:0000313" key="2">
    <source>
        <dbReference type="Proteomes" id="UP000008783"/>
    </source>
</evidence>
<keyword evidence="2" id="KW-1185">Reference proteome</keyword>
<dbReference type="KEGG" id="pgr:PGTG_15720"/>
<reference evidence="2" key="2">
    <citation type="journal article" date="2011" name="Proc. Natl. Acad. Sci. U.S.A.">
        <title>Obligate biotrophy features unraveled by the genomic analysis of rust fungi.</title>
        <authorList>
            <person name="Duplessis S."/>
            <person name="Cuomo C.A."/>
            <person name="Lin Y.-C."/>
            <person name="Aerts A."/>
            <person name="Tisserant E."/>
            <person name="Veneault-Fourrey C."/>
            <person name="Joly D.L."/>
            <person name="Hacquard S."/>
            <person name="Amselem J."/>
            <person name="Cantarel B.L."/>
            <person name="Chiu R."/>
            <person name="Coutinho P.M."/>
            <person name="Feau N."/>
            <person name="Field M."/>
            <person name="Frey P."/>
            <person name="Gelhaye E."/>
            <person name="Goldberg J."/>
            <person name="Grabherr M.G."/>
            <person name="Kodira C.D."/>
            <person name="Kohler A."/>
            <person name="Kuees U."/>
            <person name="Lindquist E.A."/>
            <person name="Lucas S.M."/>
            <person name="Mago R."/>
            <person name="Mauceli E."/>
            <person name="Morin E."/>
            <person name="Murat C."/>
            <person name="Pangilinan J.L."/>
            <person name="Park R."/>
            <person name="Pearson M."/>
            <person name="Quesneville H."/>
            <person name="Rouhier N."/>
            <person name="Sakthikumar S."/>
            <person name="Salamov A.A."/>
            <person name="Schmutz J."/>
            <person name="Selles B."/>
            <person name="Shapiro H."/>
            <person name="Tanguay P."/>
            <person name="Tuskan G.A."/>
            <person name="Henrissat B."/>
            <person name="Van de Peer Y."/>
            <person name="Rouze P."/>
            <person name="Ellis J.G."/>
            <person name="Dodds P.N."/>
            <person name="Schein J.E."/>
            <person name="Zhong S."/>
            <person name="Hamelin R.C."/>
            <person name="Grigoriev I.V."/>
            <person name="Szabo L.J."/>
            <person name="Martin F."/>
        </authorList>
    </citation>
    <scope>NUCLEOTIDE SEQUENCE [LARGE SCALE GENOMIC DNA]</scope>
    <source>
        <strain evidence="2">CRL 75-36-700-3 / race SCCL</strain>
    </source>
</reference>